<sequence length="47" mass="5296">MMDPEYDPNAENPYECFMCGTAIEARNNPDSCPNCGGEMRNRLIPVE</sequence>
<dbReference type="SUPFAM" id="SSF57802">
    <property type="entry name" value="Rubredoxin-like"/>
    <property type="match status" value="1"/>
</dbReference>
<dbReference type="OrthoDB" id="280213at2157"/>
<gene>
    <name evidence="2" type="ORF">DM868_00460</name>
</gene>
<comment type="caution">
    <text evidence="2">The sequence shown here is derived from an EMBL/GenBank/DDBJ whole genome shotgun (WGS) entry which is preliminary data.</text>
</comment>
<dbReference type="Proteomes" id="UP000308037">
    <property type="component" value="Unassembled WGS sequence"/>
</dbReference>
<name>A0A4U5JJW0_9EURY</name>
<keyword evidence="3" id="KW-1185">Reference proteome</keyword>
<dbReference type="Pfam" id="PF23455">
    <property type="entry name" value="DUF7129"/>
    <property type="match status" value="1"/>
</dbReference>
<dbReference type="AlphaFoldDB" id="A0A4U5JJW0"/>
<reference evidence="2 3" key="1">
    <citation type="submission" date="2019-04" db="EMBL/GenBank/DDBJ databases">
        <title>Natronomonas sp. F20-122 a newhaloarchaeon isolated from a saline saltern of Isla Bacuta, Huelva, Spain.</title>
        <authorList>
            <person name="Duran-Viseras A."/>
            <person name="Sanchez-Porro C."/>
            <person name="Ventosa A."/>
        </authorList>
    </citation>
    <scope>NUCLEOTIDE SEQUENCE [LARGE SCALE GENOMIC DNA]</scope>
    <source>
        <strain evidence="2 3">F20-122</strain>
    </source>
</reference>
<organism evidence="2 3">
    <name type="scientific">Natronomonas salsuginis</name>
    <dbReference type="NCBI Taxonomy" id="2217661"/>
    <lineage>
        <taxon>Archaea</taxon>
        <taxon>Methanobacteriati</taxon>
        <taxon>Methanobacteriota</taxon>
        <taxon>Stenosarchaea group</taxon>
        <taxon>Halobacteria</taxon>
        <taxon>Halobacteriales</taxon>
        <taxon>Natronomonadaceae</taxon>
        <taxon>Natronomonas</taxon>
    </lineage>
</organism>
<proteinExistence type="predicted"/>
<protein>
    <submittedName>
        <fullName evidence="2">Rubrerythrin-like domain-containing protein</fullName>
    </submittedName>
</protein>
<dbReference type="EMBL" id="QKNX01000001">
    <property type="protein sequence ID" value="TKR28378.1"/>
    <property type="molecule type" value="Genomic_DNA"/>
</dbReference>
<accession>A0A4U5JJW0</accession>
<evidence type="ECO:0000259" key="1">
    <source>
        <dbReference type="Pfam" id="PF23455"/>
    </source>
</evidence>
<dbReference type="NCBIfam" id="NF033497">
    <property type="entry name" value="rubre_like_arch"/>
    <property type="match status" value="1"/>
</dbReference>
<evidence type="ECO:0000313" key="2">
    <source>
        <dbReference type="EMBL" id="TKR28378.1"/>
    </source>
</evidence>
<evidence type="ECO:0000313" key="3">
    <source>
        <dbReference type="Proteomes" id="UP000308037"/>
    </source>
</evidence>
<dbReference type="InterPro" id="IPR055553">
    <property type="entry name" value="DUF7129"/>
</dbReference>
<feature type="domain" description="DUF7129" evidence="1">
    <location>
        <begin position="6"/>
        <end position="47"/>
    </location>
</feature>